<keyword evidence="3" id="KW-1185">Reference proteome</keyword>
<protein>
    <submittedName>
        <fullName evidence="2">Uncharacterized protein</fullName>
    </submittedName>
</protein>
<evidence type="ECO:0000313" key="3">
    <source>
        <dbReference type="Proteomes" id="UP000199623"/>
    </source>
</evidence>
<feature type="region of interest" description="Disordered" evidence="1">
    <location>
        <begin position="39"/>
        <end position="75"/>
    </location>
</feature>
<sequence>MAPELVEIAAASMPRRVEVLRQLASAGLPFRVPEPLTPVTSFGDRARGPSWCGPDTPSPIRNRPPDNVPWLEAVR</sequence>
<proteinExistence type="predicted"/>
<dbReference type="AlphaFoldDB" id="A0A1G8C5A2"/>
<gene>
    <name evidence="2" type="ORF">SAMN05216553_12122</name>
</gene>
<dbReference type="STRING" id="200378.SAMN05216553_12122"/>
<organism evidence="2 3">
    <name type="scientific">Lentzea fradiae</name>
    <dbReference type="NCBI Taxonomy" id="200378"/>
    <lineage>
        <taxon>Bacteria</taxon>
        <taxon>Bacillati</taxon>
        <taxon>Actinomycetota</taxon>
        <taxon>Actinomycetes</taxon>
        <taxon>Pseudonocardiales</taxon>
        <taxon>Pseudonocardiaceae</taxon>
        <taxon>Lentzea</taxon>
    </lineage>
</organism>
<evidence type="ECO:0000313" key="2">
    <source>
        <dbReference type="EMBL" id="SDH40677.1"/>
    </source>
</evidence>
<name>A0A1G8C5A2_9PSEU</name>
<dbReference type="Proteomes" id="UP000199623">
    <property type="component" value="Unassembled WGS sequence"/>
</dbReference>
<reference evidence="3" key="1">
    <citation type="submission" date="2016-10" db="EMBL/GenBank/DDBJ databases">
        <authorList>
            <person name="Varghese N."/>
            <person name="Submissions S."/>
        </authorList>
    </citation>
    <scope>NUCLEOTIDE SEQUENCE [LARGE SCALE GENOMIC DNA]</scope>
    <source>
        <strain evidence="3">CGMCC 4.3506</strain>
    </source>
</reference>
<accession>A0A1G8C5A2</accession>
<dbReference type="EMBL" id="FNCC01000021">
    <property type="protein sequence ID" value="SDH40677.1"/>
    <property type="molecule type" value="Genomic_DNA"/>
</dbReference>
<dbReference type="RefSeq" id="WP_090059230.1">
    <property type="nucleotide sequence ID" value="NZ_FNCC01000021.1"/>
</dbReference>
<evidence type="ECO:0000256" key="1">
    <source>
        <dbReference type="SAM" id="MobiDB-lite"/>
    </source>
</evidence>